<gene>
    <name evidence="2" type="ORF">BECKLPF1236B_GA0070989_10699</name>
</gene>
<reference evidence="2" key="1">
    <citation type="submission" date="2019-02" db="EMBL/GenBank/DDBJ databases">
        <authorList>
            <person name="Gruber-Vodicka R. H."/>
            <person name="Seah K. B. B."/>
        </authorList>
    </citation>
    <scope>NUCLEOTIDE SEQUENCE</scope>
    <source>
        <strain evidence="2">BECK_S313</strain>
    </source>
</reference>
<accession>A0A450WCY7</accession>
<dbReference type="EMBL" id="CAADFK010000069">
    <property type="protein sequence ID" value="VFK14887.1"/>
    <property type="molecule type" value="Genomic_DNA"/>
</dbReference>
<evidence type="ECO:0000313" key="2">
    <source>
        <dbReference type="EMBL" id="VFK14887.1"/>
    </source>
</evidence>
<keyword evidence="1" id="KW-1133">Transmembrane helix</keyword>
<proteinExistence type="predicted"/>
<protein>
    <submittedName>
        <fullName evidence="2">Uncharacterized protein</fullName>
    </submittedName>
</protein>
<name>A0A450WCY7_9GAMM</name>
<dbReference type="AlphaFoldDB" id="A0A450WCY7"/>
<feature type="transmembrane region" description="Helical" evidence="1">
    <location>
        <begin position="180"/>
        <end position="200"/>
    </location>
</feature>
<keyword evidence="1" id="KW-0812">Transmembrane</keyword>
<keyword evidence="1" id="KW-0472">Membrane</keyword>
<evidence type="ECO:0000256" key="1">
    <source>
        <dbReference type="SAM" id="Phobius"/>
    </source>
</evidence>
<organism evidence="2">
    <name type="scientific">Candidatus Kentrum sp. LPFa</name>
    <dbReference type="NCBI Taxonomy" id="2126335"/>
    <lineage>
        <taxon>Bacteria</taxon>
        <taxon>Pseudomonadati</taxon>
        <taxon>Pseudomonadota</taxon>
        <taxon>Gammaproteobacteria</taxon>
        <taxon>Candidatus Kentrum</taxon>
    </lineage>
</organism>
<sequence length="226" mass="26016">MCTQESDKRTEDWQTKTQITQSLAIGANDALRIVSNLFIVLLTICAFVFITVLPITQEDLLRGSVSFTLPLFQADISLKPFLLFSPWVIIGLHFYLLIQLRLALPKVRQFESTLNSIFKDEDLQQYLHNAPLAQLIVGSWQEDKLTHFSLHLISLFTLVFLPGITVLFMELRFLDFRETWIFVSQSLAQAVDFVLIVFLWPRIMSSKYDHVLTPTQIVLVNNKIQG</sequence>
<feature type="transmembrane region" description="Helical" evidence="1">
    <location>
        <begin position="148"/>
        <end position="168"/>
    </location>
</feature>
<feature type="transmembrane region" description="Helical" evidence="1">
    <location>
        <begin position="37"/>
        <end position="56"/>
    </location>
</feature>
<feature type="transmembrane region" description="Helical" evidence="1">
    <location>
        <begin position="76"/>
        <end position="98"/>
    </location>
</feature>